<dbReference type="OrthoDB" id="8363220at2"/>
<gene>
    <name evidence="1" type="ORF">AWJ14_19350</name>
</gene>
<proteinExistence type="predicted"/>
<dbReference type="STRING" id="1480615.AWJ14_19350"/>
<evidence type="ECO:0000313" key="1">
    <source>
        <dbReference type="EMBL" id="OCW56252.1"/>
    </source>
</evidence>
<sequence length="102" mass="11014">MSDDRLPIGWIGLVHDLRLALHSAHPTAAITEMTADRGWLHVDVDDSQLGPAQRYQLGRLVQGFVTQSLHTCGCCGSGHGRDRGTSRVVTCDGCEKEAICDA</sequence>
<evidence type="ECO:0000313" key="2">
    <source>
        <dbReference type="Proteomes" id="UP000094795"/>
    </source>
</evidence>
<accession>A0A1C1YRT3</accession>
<comment type="caution">
    <text evidence="1">The sequence shown here is derived from an EMBL/GenBank/DDBJ whole genome shotgun (WGS) entry which is preliminary data.</text>
</comment>
<protein>
    <submittedName>
        <fullName evidence="1">Uncharacterized protein</fullName>
    </submittedName>
</protein>
<keyword evidence="2" id="KW-1185">Reference proteome</keyword>
<dbReference type="EMBL" id="LQZT01000042">
    <property type="protein sequence ID" value="OCW56252.1"/>
    <property type="molecule type" value="Genomic_DNA"/>
</dbReference>
<dbReference type="AlphaFoldDB" id="A0A1C1YRT3"/>
<name>A0A1C1YRT3_9HYPH</name>
<organism evidence="1 2">
    <name type="scientific">Hoeflea olei</name>
    <dbReference type="NCBI Taxonomy" id="1480615"/>
    <lineage>
        <taxon>Bacteria</taxon>
        <taxon>Pseudomonadati</taxon>
        <taxon>Pseudomonadota</taxon>
        <taxon>Alphaproteobacteria</taxon>
        <taxon>Hyphomicrobiales</taxon>
        <taxon>Rhizobiaceae</taxon>
        <taxon>Hoeflea</taxon>
    </lineage>
</organism>
<reference evidence="1 2" key="1">
    <citation type="submission" date="2015-12" db="EMBL/GenBank/DDBJ databases">
        <authorList>
            <person name="Shamseldin A."/>
            <person name="Moawad H."/>
            <person name="Abd El-Rahim W.M."/>
            <person name="Sadowsky M.J."/>
        </authorList>
    </citation>
    <scope>NUCLEOTIDE SEQUENCE [LARGE SCALE GENOMIC DNA]</scope>
    <source>
        <strain evidence="1 2">JC234</strain>
    </source>
</reference>
<dbReference type="RefSeq" id="WP_066182089.1">
    <property type="nucleotide sequence ID" value="NZ_LQZT01000042.1"/>
</dbReference>
<dbReference type="Proteomes" id="UP000094795">
    <property type="component" value="Unassembled WGS sequence"/>
</dbReference>